<keyword evidence="2 3" id="KW-0175">Coiled coil</keyword>
<dbReference type="Gene3D" id="2.40.50.100">
    <property type="match status" value="1"/>
</dbReference>
<dbReference type="PANTHER" id="PTHR30469">
    <property type="entry name" value="MULTIDRUG RESISTANCE PROTEIN MDTA"/>
    <property type="match status" value="1"/>
</dbReference>
<evidence type="ECO:0000256" key="4">
    <source>
        <dbReference type="SAM" id="Phobius"/>
    </source>
</evidence>
<keyword evidence="4" id="KW-0472">Membrane</keyword>
<keyword evidence="8" id="KW-1185">Reference proteome</keyword>
<organism evidence="7 8">
    <name type="scientific">Roseateles rivi</name>
    <dbReference type="NCBI Taxonomy" id="3299028"/>
    <lineage>
        <taxon>Bacteria</taxon>
        <taxon>Pseudomonadati</taxon>
        <taxon>Pseudomonadota</taxon>
        <taxon>Betaproteobacteria</taxon>
        <taxon>Burkholderiales</taxon>
        <taxon>Sphaerotilaceae</taxon>
        <taxon>Roseateles</taxon>
    </lineage>
</organism>
<feature type="coiled-coil region" evidence="3">
    <location>
        <begin position="158"/>
        <end position="199"/>
    </location>
</feature>
<evidence type="ECO:0000313" key="7">
    <source>
        <dbReference type="EMBL" id="MFG6448919.1"/>
    </source>
</evidence>
<dbReference type="InterPro" id="IPR058792">
    <property type="entry name" value="Beta-barrel_RND_2"/>
</dbReference>
<evidence type="ECO:0000259" key="6">
    <source>
        <dbReference type="Pfam" id="PF25954"/>
    </source>
</evidence>
<dbReference type="Pfam" id="PF25954">
    <property type="entry name" value="Beta-barrel_RND_2"/>
    <property type="match status" value="1"/>
</dbReference>
<dbReference type="Gene3D" id="6.10.140.1990">
    <property type="match status" value="1"/>
</dbReference>
<dbReference type="InterPro" id="IPR058625">
    <property type="entry name" value="MdtA-like_BSH"/>
</dbReference>
<keyword evidence="4" id="KW-0812">Transmembrane</keyword>
<reference evidence="7 8" key="1">
    <citation type="submission" date="2024-08" db="EMBL/GenBank/DDBJ databases">
        <authorList>
            <person name="Lu H."/>
        </authorList>
    </citation>
    <scope>NUCLEOTIDE SEQUENCE [LARGE SCALE GENOMIC DNA]</scope>
    <source>
        <strain evidence="7 8">BYS180W</strain>
    </source>
</reference>
<evidence type="ECO:0000256" key="2">
    <source>
        <dbReference type="ARBA" id="ARBA00023054"/>
    </source>
</evidence>
<dbReference type="InterPro" id="IPR030190">
    <property type="entry name" value="MacA_alpha-hairpin_sf"/>
</dbReference>
<dbReference type="PANTHER" id="PTHR30469:SF33">
    <property type="entry name" value="SLR1207 PROTEIN"/>
    <property type="match status" value="1"/>
</dbReference>
<comment type="caution">
    <text evidence="7">The sequence shown here is derived from an EMBL/GenBank/DDBJ whole genome shotgun (WGS) entry which is preliminary data.</text>
</comment>
<accession>A0ABW7FX82</accession>
<dbReference type="RefSeq" id="WP_394461615.1">
    <property type="nucleotide sequence ID" value="NZ_JBIGHZ010000004.1"/>
</dbReference>
<dbReference type="SUPFAM" id="SSF111369">
    <property type="entry name" value="HlyD-like secretion proteins"/>
    <property type="match status" value="1"/>
</dbReference>
<protein>
    <submittedName>
        <fullName evidence="7">Efflux RND transporter periplasmic adaptor subunit</fullName>
    </submittedName>
</protein>
<name>A0ABW7FX82_9BURK</name>
<feature type="transmembrane region" description="Helical" evidence="4">
    <location>
        <begin position="26"/>
        <end position="46"/>
    </location>
</feature>
<feature type="domain" description="Multidrug resistance protein MdtA-like barrel-sandwich hybrid" evidence="5">
    <location>
        <begin position="81"/>
        <end position="232"/>
    </location>
</feature>
<evidence type="ECO:0000256" key="3">
    <source>
        <dbReference type="SAM" id="Coils"/>
    </source>
</evidence>
<proteinExistence type="inferred from homology"/>
<dbReference type="InterPro" id="IPR006143">
    <property type="entry name" value="RND_pump_MFP"/>
</dbReference>
<keyword evidence="4" id="KW-1133">Transmembrane helix</keyword>
<feature type="domain" description="CusB-like beta-barrel" evidence="6">
    <location>
        <begin position="246"/>
        <end position="320"/>
    </location>
</feature>
<evidence type="ECO:0000256" key="1">
    <source>
        <dbReference type="ARBA" id="ARBA00009477"/>
    </source>
</evidence>
<comment type="similarity">
    <text evidence="1">Belongs to the membrane fusion protein (MFP) (TC 8.A.1) family.</text>
</comment>
<dbReference type="NCBIfam" id="TIGR01730">
    <property type="entry name" value="RND_mfp"/>
    <property type="match status" value="1"/>
</dbReference>
<dbReference type="Gene3D" id="2.40.30.170">
    <property type="match status" value="1"/>
</dbReference>
<sequence>MNAERPDTAPAPQSLKRRWRQRLRAWRGRLIVLALLAAGVVGWRLMNPPPKPPEPATGEVQRADITQRVLAAGVLQPKLRVDVGAQVSGQIQTLHVQLGQRVKKGELLVTINPDLARNDVAQAEAALTQQDAALQGRRLDLQLLQREVQRLRSLALAEAVARQELERQETELAKAEQDIKGQEAQRRRLQADLDKKRLNLSYTQITAPIDGVVVSLPVQEGQTVISIQVPPVMMTLANLDTMRVRTRVPEADVHLVKVGQKVQFTTLATEGTPFLGKVEVVQPIPERAGNASFYGVLFDVDNRDGKLFADMTVQVDIETAQAKQVLTLPVVALGERQSDGRYEVLLSDTSAKDKAGAASPGSAASAPAANKRLVRVGLQDGINAEVLDGLKQGDKVLLAPGADKAEQLGKD</sequence>
<dbReference type="Pfam" id="PF25917">
    <property type="entry name" value="BSH_RND"/>
    <property type="match status" value="1"/>
</dbReference>
<dbReference type="Proteomes" id="UP001606099">
    <property type="component" value="Unassembled WGS sequence"/>
</dbReference>
<dbReference type="EMBL" id="JBIGHZ010000004">
    <property type="protein sequence ID" value="MFG6448919.1"/>
    <property type="molecule type" value="Genomic_DNA"/>
</dbReference>
<evidence type="ECO:0000313" key="8">
    <source>
        <dbReference type="Proteomes" id="UP001606099"/>
    </source>
</evidence>
<evidence type="ECO:0000259" key="5">
    <source>
        <dbReference type="Pfam" id="PF25917"/>
    </source>
</evidence>
<gene>
    <name evidence="7" type="ORF">ACG0Z6_11815</name>
</gene>